<keyword evidence="2" id="KW-0812">Transmembrane</keyword>
<sequence>MGDKEEEAEGLLGEESLPNKSIRRPLFTRTAFIITIINIIVFFTSLALFVISFSQRYQLNFELRQASTYSPIFDRLDLEMRPRKIQGTLFPDKESASIARELPNAAADEIWEEWELSRFYPLTRDEIVRMGKDPSTVPKLEDSEWGLGDDAYVGAFDVYHQIHCLNALRQNAYRGYYKLTTRNHTVMGLPEIHINHCVDILLQALQCSSNVNFMTYHWVAGQEYPQPDM</sequence>
<keyword evidence="2" id="KW-1133">Transmembrane helix</keyword>
<proteinExistence type="inferred from homology"/>
<feature type="transmembrane region" description="Helical" evidence="2">
    <location>
        <begin position="30"/>
        <end position="53"/>
    </location>
</feature>
<keyword evidence="2" id="KW-0472">Membrane</keyword>
<dbReference type="PANTHER" id="PTHR33365:SF14">
    <property type="entry name" value="TAT PATHWAY SIGNAL SEQUENCE"/>
    <property type="match status" value="1"/>
</dbReference>
<name>A0AAX6MQX3_9PEZI</name>
<evidence type="ECO:0000313" key="3">
    <source>
        <dbReference type="EMBL" id="KAK6954797.1"/>
    </source>
</evidence>
<evidence type="ECO:0000313" key="4">
    <source>
        <dbReference type="Proteomes" id="UP001369815"/>
    </source>
</evidence>
<keyword evidence="4" id="KW-1185">Reference proteome</keyword>
<evidence type="ECO:0000256" key="1">
    <source>
        <dbReference type="ARBA" id="ARBA00035112"/>
    </source>
</evidence>
<dbReference type="GO" id="GO:0043386">
    <property type="term" value="P:mycotoxin biosynthetic process"/>
    <property type="evidence" value="ECO:0007669"/>
    <property type="project" value="InterPro"/>
</dbReference>
<protein>
    <recommendedName>
        <fullName evidence="5">Tat pathway signal sequence protein</fullName>
    </recommendedName>
</protein>
<dbReference type="InterPro" id="IPR021765">
    <property type="entry name" value="UstYa-like"/>
</dbReference>
<dbReference type="EMBL" id="JBANMG010000004">
    <property type="protein sequence ID" value="KAK6954797.1"/>
    <property type="molecule type" value="Genomic_DNA"/>
</dbReference>
<accession>A0AAX6MQX3</accession>
<comment type="caution">
    <text evidence="3">The sequence shown here is derived from an EMBL/GenBank/DDBJ whole genome shotgun (WGS) entry which is preliminary data.</text>
</comment>
<dbReference type="Proteomes" id="UP001369815">
    <property type="component" value="Unassembled WGS sequence"/>
</dbReference>
<gene>
    <name evidence="3" type="ORF">Daesc_004766</name>
</gene>
<comment type="similarity">
    <text evidence="1">Belongs to the ustYa family.</text>
</comment>
<dbReference type="Pfam" id="PF11807">
    <property type="entry name" value="UstYa"/>
    <property type="match status" value="1"/>
</dbReference>
<dbReference type="AlphaFoldDB" id="A0AAX6MQX3"/>
<dbReference type="PANTHER" id="PTHR33365">
    <property type="entry name" value="YALI0B05434P"/>
    <property type="match status" value="1"/>
</dbReference>
<evidence type="ECO:0000256" key="2">
    <source>
        <dbReference type="SAM" id="Phobius"/>
    </source>
</evidence>
<organism evidence="3 4">
    <name type="scientific">Daldinia eschscholtzii</name>
    <dbReference type="NCBI Taxonomy" id="292717"/>
    <lineage>
        <taxon>Eukaryota</taxon>
        <taxon>Fungi</taxon>
        <taxon>Dikarya</taxon>
        <taxon>Ascomycota</taxon>
        <taxon>Pezizomycotina</taxon>
        <taxon>Sordariomycetes</taxon>
        <taxon>Xylariomycetidae</taxon>
        <taxon>Xylariales</taxon>
        <taxon>Hypoxylaceae</taxon>
        <taxon>Daldinia</taxon>
    </lineage>
</organism>
<evidence type="ECO:0008006" key="5">
    <source>
        <dbReference type="Google" id="ProtNLM"/>
    </source>
</evidence>
<reference evidence="3 4" key="1">
    <citation type="journal article" date="2024" name="Front Chem Biol">
        <title>Unveiling the potential of Daldinia eschscholtzii MFLUCC 19-0629 through bioactivity and bioinformatics studies for enhanced sustainable agriculture production.</title>
        <authorList>
            <person name="Brooks S."/>
            <person name="Weaver J.A."/>
            <person name="Klomchit A."/>
            <person name="Alharthi S.A."/>
            <person name="Onlamun T."/>
            <person name="Nurani R."/>
            <person name="Vong T.K."/>
            <person name="Alberti F."/>
            <person name="Greco C."/>
        </authorList>
    </citation>
    <scope>NUCLEOTIDE SEQUENCE [LARGE SCALE GENOMIC DNA]</scope>
    <source>
        <strain evidence="3">MFLUCC 19-0629</strain>
    </source>
</reference>